<evidence type="ECO:0000313" key="4">
    <source>
        <dbReference type="EMBL" id="UPM43820.1"/>
    </source>
</evidence>
<dbReference type="AlphaFoldDB" id="A0A8U0A3Q9"/>
<dbReference type="InterPro" id="IPR011006">
    <property type="entry name" value="CheY-like_superfamily"/>
</dbReference>
<protein>
    <submittedName>
        <fullName evidence="4">Response regulator</fullName>
    </submittedName>
</protein>
<dbReference type="InterPro" id="IPR050595">
    <property type="entry name" value="Bact_response_regulator"/>
</dbReference>
<dbReference type="SMART" id="SM00448">
    <property type="entry name" value="REC"/>
    <property type="match status" value="1"/>
</dbReference>
<dbReference type="Gene3D" id="3.40.50.2300">
    <property type="match status" value="1"/>
</dbReference>
<evidence type="ECO:0000259" key="3">
    <source>
        <dbReference type="PROSITE" id="PS50110"/>
    </source>
</evidence>
<dbReference type="InterPro" id="IPR001789">
    <property type="entry name" value="Sig_transdc_resp-reg_receiver"/>
</dbReference>
<feature type="modified residue" description="4-aspartylphosphate" evidence="2">
    <location>
        <position position="54"/>
    </location>
</feature>
<dbReference type="PANTHER" id="PTHR44591">
    <property type="entry name" value="STRESS RESPONSE REGULATOR PROTEIN 1"/>
    <property type="match status" value="1"/>
</dbReference>
<reference evidence="4" key="1">
    <citation type="submission" date="2022-04" db="EMBL/GenBank/DDBJ databases">
        <title>Halocatena sp. nov., isolated from a salt lake.</title>
        <authorList>
            <person name="Cui H.-L."/>
        </authorList>
    </citation>
    <scope>NUCLEOTIDE SEQUENCE</scope>
    <source>
        <strain evidence="4">AD-1</strain>
    </source>
</reference>
<dbReference type="GO" id="GO:0000160">
    <property type="term" value="P:phosphorelay signal transduction system"/>
    <property type="evidence" value="ECO:0007669"/>
    <property type="project" value="InterPro"/>
</dbReference>
<evidence type="ECO:0000256" key="1">
    <source>
        <dbReference type="ARBA" id="ARBA00022553"/>
    </source>
</evidence>
<organism evidence="4 5">
    <name type="scientific">Halocatena salina</name>
    <dbReference type="NCBI Taxonomy" id="2934340"/>
    <lineage>
        <taxon>Archaea</taxon>
        <taxon>Methanobacteriati</taxon>
        <taxon>Methanobacteriota</taxon>
        <taxon>Stenosarchaea group</taxon>
        <taxon>Halobacteria</taxon>
        <taxon>Halobacteriales</taxon>
        <taxon>Natronomonadaceae</taxon>
        <taxon>Halocatena</taxon>
    </lineage>
</organism>
<dbReference type="GeneID" id="71927398"/>
<dbReference type="SUPFAM" id="SSF52172">
    <property type="entry name" value="CheY-like"/>
    <property type="match status" value="1"/>
</dbReference>
<dbReference type="Proteomes" id="UP000831768">
    <property type="component" value="Chromosome"/>
</dbReference>
<dbReference type="PANTHER" id="PTHR44591:SF3">
    <property type="entry name" value="RESPONSE REGULATORY DOMAIN-CONTAINING PROTEIN"/>
    <property type="match status" value="1"/>
</dbReference>
<name>A0A8U0A3Q9_9EURY</name>
<accession>A0A8U0A3Q9</accession>
<evidence type="ECO:0000313" key="5">
    <source>
        <dbReference type="Proteomes" id="UP000831768"/>
    </source>
</evidence>
<proteinExistence type="predicted"/>
<dbReference type="RefSeq" id="WP_247994479.1">
    <property type="nucleotide sequence ID" value="NZ_CP096019.1"/>
</dbReference>
<feature type="domain" description="Response regulatory" evidence="3">
    <location>
        <begin position="7"/>
        <end position="116"/>
    </location>
</feature>
<keyword evidence="5" id="KW-1185">Reference proteome</keyword>
<keyword evidence="1 2" id="KW-0597">Phosphoprotein</keyword>
<dbReference type="PROSITE" id="PS50110">
    <property type="entry name" value="RESPONSE_REGULATORY"/>
    <property type="match status" value="1"/>
</dbReference>
<dbReference type="Pfam" id="PF00072">
    <property type="entry name" value="Response_reg"/>
    <property type="match status" value="1"/>
</dbReference>
<evidence type="ECO:0000256" key="2">
    <source>
        <dbReference type="PROSITE-ProRule" id="PRU00169"/>
    </source>
</evidence>
<sequence length="181" mass="20364">MSDTDPVVLIVEDESSLVDIYSHWLSGDYQIRSAESGTRALELIDDSVDIMVLDRLMPAMTGREVIKEVRKRELDCKIVMATAVESNFDLIEAGADAALTKPITKDELLSVVSQMLAHEDYRELEAEYFDLLAERSELLASATSSQEELSTLGSRIERLATRLEDRTQEMDDNAFISLMRN</sequence>
<dbReference type="KEGG" id="haad:MW046_05085"/>
<gene>
    <name evidence="4" type="ORF">MW046_05085</name>
</gene>
<dbReference type="EMBL" id="CP096019">
    <property type="protein sequence ID" value="UPM43820.1"/>
    <property type="molecule type" value="Genomic_DNA"/>
</dbReference>